<keyword evidence="2" id="KW-1185">Reference proteome</keyword>
<name>A0ACC0B2A6_CATRO</name>
<dbReference type="EMBL" id="CM044704">
    <property type="protein sequence ID" value="KAI5666768.1"/>
    <property type="molecule type" value="Genomic_DNA"/>
</dbReference>
<organism evidence="1 2">
    <name type="scientific">Catharanthus roseus</name>
    <name type="common">Madagascar periwinkle</name>
    <name type="synonym">Vinca rosea</name>
    <dbReference type="NCBI Taxonomy" id="4058"/>
    <lineage>
        <taxon>Eukaryota</taxon>
        <taxon>Viridiplantae</taxon>
        <taxon>Streptophyta</taxon>
        <taxon>Embryophyta</taxon>
        <taxon>Tracheophyta</taxon>
        <taxon>Spermatophyta</taxon>
        <taxon>Magnoliopsida</taxon>
        <taxon>eudicotyledons</taxon>
        <taxon>Gunneridae</taxon>
        <taxon>Pentapetalae</taxon>
        <taxon>asterids</taxon>
        <taxon>lamiids</taxon>
        <taxon>Gentianales</taxon>
        <taxon>Apocynaceae</taxon>
        <taxon>Rauvolfioideae</taxon>
        <taxon>Vinceae</taxon>
        <taxon>Catharanthinae</taxon>
        <taxon>Catharanthus</taxon>
    </lineage>
</organism>
<accession>A0ACC0B2A6</accession>
<evidence type="ECO:0000313" key="1">
    <source>
        <dbReference type="EMBL" id="KAI5666768.1"/>
    </source>
</evidence>
<sequence length="277" mass="31933">MRSAYRLIFQAKNNPTRSKSSSTSSTSLFWTHLWGLDTAPKVKVFLWRLYNNILPTRKNLSQRITSISQCCAMCPKNEEDILHTFLQCRIARETWLNSDFSHLVNLFLRTAPYQVILEKMISWAAHDSSQFAYLLCCIWSTFLSRYAGRPECSNRRNFMQRQRKLGASSGNQYLQKPTRINMRQLVVLEEDGCHWRPLDTDRFKLNVDTAWIADGTNVGGLIGDHLGRVQISFIVALAHSHSLEHTKTVAIHLAEKFGYNNYNLESDCKVVIDKLLT</sequence>
<comment type="caution">
    <text evidence="1">The sequence shown here is derived from an EMBL/GenBank/DDBJ whole genome shotgun (WGS) entry which is preliminary data.</text>
</comment>
<gene>
    <name evidence="1" type="ORF">M9H77_16621</name>
</gene>
<reference evidence="2" key="1">
    <citation type="journal article" date="2023" name="Nat. Plants">
        <title>Single-cell RNA sequencing provides a high-resolution roadmap for understanding the multicellular compartmentation of specialized metabolism.</title>
        <authorList>
            <person name="Sun S."/>
            <person name="Shen X."/>
            <person name="Li Y."/>
            <person name="Li Y."/>
            <person name="Wang S."/>
            <person name="Li R."/>
            <person name="Zhang H."/>
            <person name="Shen G."/>
            <person name="Guo B."/>
            <person name="Wei J."/>
            <person name="Xu J."/>
            <person name="St-Pierre B."/>
            <person name="Chen S."/>
            <person name="Sun C."/>
        </authorList>
    </citation>
    <scope>NUCLEOTIDE SEQUENCE [LARGE SCALE GENOMIC DNA]</scope>
</reference>
<proteinExistence type="predicted"/>
<evidence type="ECO:0000313" key="2">
    <source>
        <dbReference type="Proteomes" id="UP001060085"/>
    </source>
</evidence>
<protein>
    <submittedName>
        <fullName evidence="1">Uncharacterized protein</fullName>
    </submittedName>
</protein>
<dbReference type="Proteomes" id="UP001060085">
    <property type="component" value="Linkage Group LG04"/>
</dbReference>